<feature type="domain" description="Receptor ligand binding region" evidence="5">
    <location>
        <begin position="35"/>
        <end position="124"/>
    </location>
</feature>
<evidence type="ECO:0000256" key="1">
    <source>
        <dbReference type="ARBA" id="ARBA00004370"/>
    </source>
</evidence>
<keyword evidence="4" id="KW-0472">Membrane</keyword>
<dbReference type="Proteomes" id="UP000030645">
    <property type="component" value="Unassembled WGS sequence"/>
</dbReference>
<evidence type="ECO:0000256" key="2">
    <source>
        <dbReference type="ARBA" id="ARBA00022692"/>
    </source>
</evidence>
<evidence type="ECO:0000313" key="7">
    <source>
        <dbReference type="Proteomes" id="UP000030645"/>
    </source>
</evidence>
<gene>
    <name evidence="6" type="ORF">L484_009558</name>
</gene>
<name>W9SHZ2_9ROSA</name>
<comment type="subcellular location">
    <subcellularLocation>
        <location evidence="1">Membrane</location>
    </subcellularLocation>
</comment>
<dbReference type="Pfam" id="PF01094">
    <property type="entry name" value="ANF_receptor"/>
    <property type="match status" value="1"/>
</dbReference>
<sequence>MEMAVQDHILSDSTTCIKLDLHLKDSRGNPARATTSAIYEHNNDFSAGSEIITTLSDSLRSVDSEVEHRKSFPSLSSLSDPKTAIKEELKKLKRKSNIVFIIFQFSLESAVLLFEKAKQMGMME</sequence>
<accession>W9SHZ2</accession>
<dbReference type="PANTHER" id="PTHR34836:SF1">
    <property type="entry name" value="OS09G0428600 PROTEIN"/>
    <property type="match status" value="1"/>
</dbReference>
<dbReference type="SUPFAM" id="SSF53822">
    <property type="entry name" value="Periplasmic binding protein-like I"/>
    <property type="match status" value="1"/>
</dbReference>
<dbReference type="GO" id="GO:0016020">
    <property type="term" value="C:membrane"/>
    <property type="evidence" value="ECO:0007669"/>
    <property type="project" value="UniProtKB-SubCell"/>
</dbReference>
<protein>
    <recommendedName>
        <fullName evidence="5">Receptor ligand binding region domain-containing protein</fullName>
    </recommendedName>
</protein>
<dbReference type="InterPro" id="IPR028082">
    <property type="entry name" value="Peripla_BP_I"/>
</dbReference>
<reference evidence="7" key="1">
    <citation type="submission" date="2013-01" db="EMBL/GenBank/DDBJ databases">
        <title>Draft Genome Sequence of a Mulberry Tree, Morus notabilis C.K. Schneid.</title>
        <authorList>
            <person name="He N."/>
            <person name="Zhao S."/>
        </authorList>
    </citation>
    <scope>NUCLEOTIDE SEQUENCE</scope>
</reference>
<evidence type="ECO:0000313" key="6">
    <source>
        <dbReference type="EMBL" id="EXC32858.1"/>
    </source>
</evidence>
<dbReference type="Gene3D" id="3.40.50.2300">
    <property type="match status" value="1"/>
</dbReference>
<keyword evidence="7" id="KW-1185">Reference proteome</keyword>
<organism evidence="6 7">
    <name type="scientific">Morus notabilis</name>
    <dbReference type="NCBI Taxonomy" id="981085"/>
    <lineage>
        <taxon>Eukaryota</taxon>
        <taxon>Viridiplantae</taxon>
        <taxon>Streptophyta</taxon>
        <taxon>Embryophyta</taxon>
        <taxon>Tracheophyta</taxon>
        <taxon>Spermatophyta</taxon>
        <taxon>Magnoliopsida</taxon>
        <taxon>eudicotyledons</taxon>
        <taxon>Gunneridae</taxon>
        <taxon>Pentapetalae</taxon>
        <taxon>rosids</taxon>
        <taxon>fabids</taxon>
        <taxon>Rosales</taxon>
        <taxon>Moraceae</taxon>
        <taxon>Moreae</taxon>
        <taxon>Morus</taxon>
    </lineage>
</organism>
<dbReference type="PANTHER" id="PTHR34836">
    <property type="entry name" value="OS06G0188250 PROTEIN"/>
    <property type="match status" value="1"/>
</dbReference>
<dbReference type="InterPro" id="IPR015683">
    <property type="entry name" value="Ionotropic_Glu_rcpt"/>
</dbReference>
<dbReference type="InterPro" id="IPR001828">
    <property type="entry name" value="ANF_lig-bd_rcpt"/>
</dbReference>
<keyword evidence="3" id="KW-1133">Transmembrane helix</keyword>
<proteinExistence type="predicted"/>
<evidence type="ECO:0000256" key="3">
    <source>
        <dbReference type="ARBA" id="ARBA00022989"/>
    </source>
</evidence>
<dbReference type="EMBL" id="KE346315">
    <property type="protein sequence ID" value="EXC32858.1"/>
    <property type="molecule type" value="Genomic_DNA"/>
</dbReference>
<keyword evidence="2" id="KW-0812">Transmembrane</keyword>
<dbReference type="AlphaFoldDB" id="W9SHZ2"/>
<evidence type="ECO:0000256" key="4">
    <source>
        <dbReference type="ARBA" id="ARBA00023136"/>
    </source>
</evidence>
<evidence type="ECO:0000259" key="5">
    <source>
        <dbReference type="Pfam" id="PF01094"/>
    </source>
</evidence>